<proteinExistence type="predicted"/>
<evidence type="ECO:0000313" key="1">
    <source>
        <dbReference type="EMBL" id="KIP01915.1"/>
    </source>
</evidence>
<reference evidence="1 2" key="1">
    <citation type="journal article" date="2014" name="PLoS Genet.">
        <title>Analysis of the Phlebiopsis gigantea genome, transcriptome and secretome provides insight into its pioneer colonization strategies of wood.</title>
        <authorList>
            <person name="Hori C."/>
            <person name="Ishida T."/>
            <person name="Igarashi K."/>
            <person name="Samejima M."/>
            <person name="Suzuki H."/>
            <person name="Master E."/>
            <person name="Ferreira P."/>
            <person name="Ruiz-Duenas F.J."/>
            <person name="Held B."/>
            <person name="Canessa P."/>
            <person name="Larrondo L.F."/>
            <person name="Schmoll M."/>
            <person name="Druzhinina I.S."/>
            <person name="Kubicek C.P."/>
            <person name="Gaskell J.A."/>
            <person name="Kersten P."/>
            <person name="St John F."/>
            <person name="Glasner J."/>
            <person name="Sabat G."/>
            <person name="Splinter BonDurant S."/>
            <person name="Syed K."/>
            <person name="Yadav J."/>
            <person name="Mgbeahuruike A.C."/>
            <person name="Kovalchuk A."/>
            <person name="Asiegbu F.O."/>
            <person name="Lackner G."/>
            <person name="Hoffmeister D."/>
            <person name="Rencoret J."/>
            <person name="Gutierrez A."/>
            <person name="Sun H."/>
            <person name="Lindquist E."/>
            <person name="Barry K."/>
            <person name="Riley R."/>
            <person name="Grigoriev I.V."/>
            <person name="Henrissat B."/>
            <person name="Kues U."/>
            <person name="Berka R.M."/>
            <person name="Martinez A.T."/>
            <person name="Covert S.F."/>
            <person name="Blanchette R.A."/>
            <person name="Cullen D."/>
        </authorList>
    </citation>
    <scope>NUCLEOTIDE SEQUENCE [LARGE SCALE GENOMIC DNA]</scope>
    <source>
        <strain evidence="1 2">11061_1 CR5-6</strain>
    </source>
</reference>
<accession>A0A0C3S2M7</accession>
<name>A0A0C3S2M7_PHLG1</name>
<sequence>MRKTFLRLAVFAQTTGCPKKERAAVLRETTTYELNFKLVVGLDSGYVNARGIVGPPPPLLREPERRLSKNWPAEAVCSHRQIQGEASIRTPPPNLEAAAVKFLSPISHSPSPNAPDRLTTSRYLPSLSQNPWPCDARAAALLTPPMVQTVEVVRFGDKQCLPLMASVPPDSDIES</sequence>
<protein>
    <submittedName>
        <fullName evidence="1">Uncharacterized protein</fullName>
    </submittedName>
</protein>
<gene>
    <name evidence="1" type="ORF">PHLGIDRAFT_503914</name>
</gene>
<dbReference type="AlphaFoldDB" id="A0A0C3S2M7"/>
<organism evidence="1 2">
    <name type="scientific">Phlebiopsis gigantea (strain 11061_1 CR5-6)</name>
    <name type="common">White-rot fungus</name>
    <name type="synonym">Peniophora gigantea</name>
    <dbReference type="NCBI Taxonomy" id="745531"/>
    <lineage>
        <taxon>Eukaryota</taxon>
        <taxon>Fungi</taxon>
        <taxon>Dikarya</taxon>
        <taxon>Basidiomycota</taxon>
        <taxon>Agaricomycotina</taxon>
        <taxon>Agaricomycetes</taxon>
        <taxon>Polyporales</taxon>
        <taxon>Phanerochaetaceae</taxon>
        <taxon>Phlebiopsis</taxon>
    </lineage>
</organism>
<dbReference type="Proteomes" id="UP000053257">
    <property type="component" value="Unassembled WGS sequence"/>
</dbReference>
<dbReference type="HOGENOM" id="CLU_1533132_0_0_1"/>
<evidence type="ECO:0000313" key="2">
    <source>
        <dbReference type="Proteomes" id="UP000053257"/>
    </source>
</evidence>
<dbReference type="EMBL" id="KN840722">
    <property type="protein sequence ID" value="KIP01915.1"/>
    <property type="molecule type" value="Genomic_DNA"/>
</dbReference>
<keyword evidence="2" id="KW-1185">Reference proteome</keyword>